<feature type="transmembrane region" description="Helical" evidence="10">
    <location>
        <begin position="138"/>
        <end position="156"/>
    </location>
</feature>
<gene>
    <name evidence="11" type="ORF">IC614_06085</name>
</gene>
<dbReference type="PANTHER" id="PTHR43298">
    <property type="entry name" value="MULTIDRUG RESISTANCE PROTEIN NORM-RELATED"/>
    <property type="match status" value="1"/>
</dbReference>
<dbReference type="AlphaFoldDB" id="A0A7T2GLL8"/>
<name>A0A7T2GLL8_9SPHN</name>
<evidence type="ECO:0000256" key="3">
    <source>
        <dbReference type="ARBA" id="ARBA00022449"/>
    </source>
</evidence>
<dbReference type="InterPro" id="IPR048279">
    <property type="entry name" value="MdtK-like"/>
</dbReference>
<dbReference type="GO" id="GO:0015297">
    <property type="term" value="F:antiporter activity"/>
    <property type="evidence" value="ECO:0007669"/>
    <property type="project" value="UniProtKB-KW"/>
</dbReference>
<keyword evidence="3" id="KW-0050">Antiport</keyword>
<feature type="transmembrane region" description="Helical" evidence="10">
    <location>
        <begin position="59"/>
        <end position="81"/>
    </location>
</feature>
<evidence type="ECO:0000256" key="1">
    <source>
        <dbReference type="ARBA" id="ARBA00004429"/>
    </source>
</evidence>
<keyword evidence="12" id="KW-1185">Reference proteome</keyword>
<feature type="transmembrane region" description="Helical" evidence="10">
    <location>
        <begin position="429"/>
        <end position="448"/>
    </location>
</feature>
<feature type="transmembrane region" description="Helical" evidence="10">
    <location>
        <begin position="280"/>
        <end position="304"/>
    </location>
</feature>
<dbReference type="GO" id="GO:0042910">
    <property type="term" value="F:xenobiotic transmembrane transporter activity"/>
    <property type="evidence" value="ECO:0007669"/>
    <property type="project" value="InterPro"/>
</dbReference>
<evidence type="ECO:0000256" key="4">
    <source>
        <dbReference type="ARBA" id="ARBA00022475"/>
    </source>
</evidence>
<evidence type="ECO:0000256" key="6">
    <source>
        <dbReference type="ARBA" id="ARBA00022989"/>
    </source>
</evidence>
<dbReference type="InterPro" id="IPR050222">
    <property type="entry name" value="MATE_MdtK"/>
</dbReference>
<comment type="subcellular location">
    <subcellularLocation>
        <location evidence="1">Cell inner membrane</location>
        <topology evidence="1">Multi-pass membrane protein</topology>
    </subcellularLocation>
</comment>
<accession>A0A7T2GLL8</accession>
<dbReference type="NCBIfam" id="TIGR00797">
    <property type="entry name" value="matE"/>
    <property type="match status" value="1"/>
</dbReference>
<dbReference type="CDD" id="cd13131">
    <property type="entry name" value="MATE_NorM_like"/>
    <property type="match status" value="1"/>
</dbReference>
<keyword evidence="5 10" id="KW-0812">Transmembrane</keyword>
<evidence type="ECO:0000313" key="11">
    <source>
        <dbReference type="EMBL" id="QPQ56130.1"/>
    </source>
</evidence>
<dbReference type="PANTHER" id="PTHR43298:SF2">
    <property type="entry name" value="FMN_FAD EXPORTER YEEO-RELATED"/>
    <property type="match status" value="1"/>
</dbReference>
<feature type="transmembrane region" description="Helical" evidence="10">
    <location>
        <begin position="402"/>
        <end position="423"/>
    </location>
</feature>
<dbReference type="Pfam" id="PF01554">
    <property type="entry name" value="MatE"/>
    <property type="match status" value="2"/>
</dbReference>
<proteinExistence type="predicted"/>
<feature type="transmembrane region" description="Helical" evidence="10">
    <location>
        <begin position="365"/>
        <end position="390"/>
    </location>
</feature>
<evidence type="ECO:0000256" key="9">
    <source>
        <dbReference type="ARBA" id="ARBA00031636"/>
    </source>
</evidence>
<feature type="transmembrane region" description="Helical" evidence="10">
    <location>
        <begin position="208"/>
        <end position="227"/>
    </location>
</feature>
<organism evidence="11 12">
    <name type="scientific">Allosphingosinicella flava</name>
    <dbReference type="NCBI Taxonomy" id="2771430"/>
    <lineage>
        <taxon>Bacteria</taxon>
        <taxon>Pseudomonadati</taxon>
        <taxon>Pseudomonadota</taxon>
        <taxon>Alphaproteobacteria</taxon>
        <taxon>Sphingomonadales</taxon>
        <taxon>Sphingomonadaceae</taxon>
        <taxon>Allosphingosinicella</taxon>
    </lineage>
</organism>
<dbReference type="InterPro" id="IPR002528">
    <property type="entry name" value="MATE_fam"/>
</dbReference>
<protein>
    <recommendedName>
        <fullName evidence="9">Multidrug-efflux transporter</fullName>
    </recommendedName>
</protein>
<keyword evidence="2" id="KW-0813">Transport</keyword>
<dbReference type="PIRSF" id="PIRSF006603">
    <property type="entry name" value="DinF"/>
    <property type="match status" value="1"/>
</dbReference>
<dbReference type="KEGG" id="sflv:IC614_06085"/>
<evidence type="ECO:0000256" key="5">
    <source>
        <dbReference type="ARBA" id="ARBA00022692"/>
    </source>
</evidence>
<dbReference type="RefSeq" id="WP_200972990.1">
    <property type="nucleotide sequence ID" value="NZ_CP065592.1"/>
</dbReference>
<evidence type="ECO:0000256" key="7">
    <source>
        <dbReference type="ARBA" id="ARBA00023065"/>
    </source>
</evidence>
<keyword evidence="6 10" id="KW-1133">Transmembrane helix</keyword>
<sequence length="469" mass="50461">MHALVAHDRHLWRAEARATASLAYPIVLTNVAQALIHATDVVLLGWVGARTLAAGTLGINLYFAFLIFGMGLVTAASPMIARELGRKAHSVRDVRRTVRQTMWAAVAIAVPIWAITWNAEAILLAFGQEPGLARDAAAFVRSLQWGLLPYLLYLVLRNFLAALERPGWSLAVGIAAVCVNAIVNYGLIFGKFGLPALGLMGAGIGSSLSNLFMFASMVLVVTFHPRFRRYRLFGHFWRSDWERFREVWKLGLPIAVTLGLEVTIFNAAVFLMGLIGASSIAAHAIAIQVAAFTFMVPMGLAQAATVRVGTAYGRNDREGITRAGWTAFALGTGFMTLMALVIWSIPDTLIAAFLDTKDPANAEVVALAAAFLSVAALFQIVDGAQVIGAGMLRGLHDTRIPMIYAAIGYWAVGLGTSILLAFWAGWDGVGVWTGLAAGLAAVSVLMIWRWTRRERLGLVDGCASSAPRP</sequence>
<keyword evidence="7" id="KW-0406">Ion transport</keyword>
<evidence type="ECO:0000313" key="12">
    <source>
        <dbReference type="Proteomes" id="UP000594873"/>
    </source>
</evidence>
<feature type="transmembrane region" description="Helical" evidence="10">
    <location>
        <begin position="247"/>
        <end position="274"/>
    </location>
</feature>
<dbReference type="EMBL" id="CP065592">
    <property type="protein sequence ID" value="QPQ56130.1"/>
    <property type="molecule type" value="Genomic_DNA"/>
</dbReference>
<evidence type="ECO:0000256" key="8">
    <source>
        <dbReference type="ARBA" id="ARBA00023136"/>
    </source>
</evidence>
<feature type="transmembrane region" description="Helical" evidence="10">
    <location>
        <begin position="168"/>
        <end position="188"/>
    </location>
</feature>
<evidence type="ECO:0000256" key="10">
    <source>
        <dbReference type="SAM" id="Phobius"/>
    </source>
</evidence>
<evidence type="ECO:0000256" key="2">
    <source>
        <dbReference type="ARBA" id="ARBA00022448"/>
    </source>
</evidence>
<dbReference type="GO" id="GO:0006811">
    <property type="term" value="P:monoatomic ion transport"/>
    <property type="evidence" value="ECO:0007669"/>
    <property type="project" value="UniProtKB-KW"/>
</dbReference>
<feature type="transmembrane region" description="Helical" evidence="10">
    <location>
        <begin position="21"/>
        <end position="47"/>
    </location>
</feature>
<feature type="transmembrane region" description="Helical" evidence="10">
    <location>
        <begin position="325"/>
        <end position="345"/>
    </location>
</feature>
<keyword evidence="8 10" id="KW-0472">Membrane</keyword>
<dbReference type="Proteomes" id="UP000594873">
    <property type="component" value="Chromosome"/>
</dbReference>
<keyword evidence="4" id="KW-1003">Cell membrane</keyword>
<dbReference type="GO" id="GO:0005886">
    <property type="term" value="C:plasma membrane"/>
    <property type="evidence" value="ECO:0007669"/>
    <property type="project" value="UniProtKB-SubCell"/>
</dbReference>
<reference evidence="11 12" key="1">
    <citation type="submission" date="2020-11" db="EMBL/GenBank/DDBJ databases">
        <title>Genome seq and assembly of Sphingosinicella sp.</title>
        <authorList>
            <person name="Chhetri G."/>
        </authorList>
    </citation>
    <scope>NUCLEOTIDE SEQUENCE [LARGE SCALE GENOMIC DNA]</scope>
    <source>
        <strain evidence="11 12">UDD2</strain>
    </source>
</reference>
<feature type="transmembrane region" description="Helical" evidence="10">
    <location>
        <begin position="102"/>
        <end position="126"/>
    </location>
</feature>